<feature type="compositionally biased region" description="Acidic residues" evidence="1">
    <location>
        <begin position="101"/>
        <end position="122"/>
    </location>
</feature>
<dbReference type="AlphaFoldDB" id="A0A9P1MUT0"/>
<evidence type="ECO:0000313" key="2">
    <source>
        <dbReference type="EMBL" id="CAI5440934.1"/>
    </source>
</evidence>
<protein>
    <submittedName>
        <fullName evidence="2">Uncharacterized protein</fullName>
    </submittedName>
</protein>
<feature type="region of interest" description="Disordered" evidence="1">
    <location>
        <begin position="41"/>
        <end position="74"/>
    </location>
</feature>
<evidence type="ECO:0000313" key="3">
    <source>
        <dbReference type="Proteomes" id="UP001152747"/>
    </source>
</evidence>
<feature type="region of interest" description="Disordered" evidence="1">
    <location>
        <begin position="89"/>
        <end position="124"/>
    </location>
</feature>
<name>A0A9P1MUT0_9PELO</name>
<evidence type="ECO:0000256" key="1">
    <source>
        <dbReference type="SAM" id="MobiDB-lite"/>
    </source>
</evidence>
<comment type="caution">
    <text evidence="2">The sequence shown here is derived from an EMBL/GenBank/DDBJ whole genome shotgun (WGS) entry which is preliminary data.</text>
</comment>
<gene>
    <name evidence="2" type="ORF">CAMP_LOCUS3571</name>
</gene>
<keyword evidence="3" id="KW-1185">Reference proteome</keyword>
<organism evidence="2 3">
    <name type="scientific">Caenorhabditis angaria</name>
    <dbReference type="NCBI Taxonomy" id="860376"/>
    <lineage>
        <taxon>Eukaryota</taxon>
        <taxon>Metazoa</taxon>
        <taxon>Ecdysozoa</taxon>
        <taxon>Nematoda</taxon>
        <taxon>Chromadorea</taxon>
        <taxon>Rhabditida</taxon>
        <taxon>Rhabditina</taxon>
        <taxon>Rhabditomorpha</taxon>
        <taxon>Rhabditoidea</taxon>
        <taxon>Rhabditidae</taxon>
        <taxon>Peloderinae</taxon>
        <taxon>Caenorhabditis</taxon>
    </lineage>
</organism>
<accession>A0A9P1MUT0</accession>
<dbReference type="Proteomes" id="UP001152747">
    <property type="component" value="Unassembled WGS sequence"/>
</dbReference>
<reference evidence="2" key="1">
    <citation type="submission" date="2022-11" db="EMBL/GenBank/DDBJ databases">
        <authorList>
            <person name="Kikuchi T."/>
        </authorList>
    </citation>
    <scope>NUCLEOTIDE SEQUENCE</scope>
    <source>
        <strain evidence="2">PS1010</strain>
    </source>
</reference>
<sequence>MDKEELLIRVSSSDEGNTEKHGFGDINKGFAAELDWWKTGGQQMNLSPKPTILAKKPEEDDDFPEEARWWPKNDNSEWNLGEIQVRKDTTESKRLEYAAENYEDDTSSEEEEEDDDENDEEPEKYVQLSFSRRQVFRDDPTNRFLGLNLGKTVKMKTYIMEKNVKPRFFIDCNPQQYETASGILFNNDQEKDENNNCCDRGKDKWIFYKETSRCVNPLPPRKYKTYSYEINIEHIFHVPTKAVRQIEFVFGTIKDTNMMMKPENETINLRD</sequence>
<feature type="compositionally biased region" description="Basic and acidic residues" evidence="1">
    <location>
        <begin position="65"/>
        <end position="74"/>
    </location>
</feature>
<proteinExistence type="predicted"/>
<dbReference type="EMBL" id="CANHGI010000002">
    <property type="protein sequence ID" value="CAI5440934.1"/>
    <property type="molecule type" value="Genomic_DNA"/>
</dbReference>